<evidence type="ECO:0000313" key="1">
    <source>
        <dbReference type="EMBL" id="CAH2236838.1"/>
    </source>
</evidence>
<keyword evidence="2" id="KW-1185">Reference proteome</keyword>
<accession>A0A8S4RJL9</accession>
<sequence>MRREALCDRTTAVNVPVRVSEACGDVRLVRISTPWSCELRRVASPRLSSLRINTNTTFSNKLSWGTCYPSRFRKFLGRSHLMQNSNEYAEDLDVCILYKALGSYLC</sequence>
<gene>
    <name evidence="1" type="primary">jg8588</name>
    <name evidence="1" type="ORF">PAEG_LOCUS14175</name>
</gene>
<name>A0A8S4RJL9_9NEOP</name>
<organism evidence="1 2">
    <name type="scientific">Pararge aegeria aegeria</name>
    <dbReference type="NCBI Taxonomy" id="348720"/>
    <lineage>
        <taxon>Eukaryota</taxon>
        <taxon>Metazoa</taxon>
        <taxon>Ecdysozoa</taxon>
        <taxon>Arthropoda</taxon>
        <taxon>Hexapoda</taxon>
        <taxon>Insecta</taxon>
        <taxon>Pterygota</taxon>
        <taxon>Neoptera</taxon>
        <taxon>Endopterygota</taxon>
        <taxon>Lepidoptera</taxon>
        <taxon>Glossata</taxon>
        <taxon>Ditrysia</taxon>
        <taxon>Papilionoidea</taxon>
        <taxon>Nymphalidae</taxon>
        <taxon>Satyrinae</taxon>
        <taxon>Satyrini</taxon>
        <taxon>Parargina</taxon>
        <taxon>Pararge</taxon>
    </lineage>
</organism>
<comment type="caution">
    <text evidence="1">The sequence shown here is derived from an EMBL/GenBank/DDBJ whole genome shotgun (WGS) entry which is preliminary data.</text>
</comment>
<proteinExistence type="predicted"/>
<protein>
    <submittedName>
        <fullName evidence="1">Jg8588 protein</fullName>
    </submittedName>
</protein>
<dbReference type="Proteomes" id="UP000838756">
    <property type="component" value="Unassembled WGS sequence"/>
</dbReference>
<reference evidence="1" key="1">
    <citation type="submission" date="2022-03" db="EMBL/GenBank/DDBJ databases">
        <authorList>
            <person name="Lindestad O."/>
        </authorList>
    </citation>
    <scope>NUCLEOTIDE SEQUENCE</scope>
</reference>
<dbReference type="AlphaFoldDB" id="A0A8S4RJL9"/>
<dbReference type="OrthoDB" id="10346762at2759"/>
<evidence type="ECO:0000313" key="2">
    <source>
        <dbReference type="Proteomes" id="UP000838756"/>
    </source>
</evidence>
<dbReference type="EMBL" id="CAKXAJ010025223">
    <property type="protein sequence ID" value="CAH2236838.1"/>
    <property type="molecule type" value="Genomic_DNA"/>
</dbReference>